<protein>
    <submittedName>
        <fullName evidence="1">6435_t:CDS:1</fullName>
    </submittedName>
</protein>
<organism evidence="1 2">
    <name type="scientific">Acaulospora colombiana</name>
    <dbReference type="NCBI Taxonomy" id="27376"/>
    <lineage>
        <taxon>Eukaryota</taxon>
        <taxon>Fungi</taxon>
        <taxon>Fungi incertae sedis</taxon>
        <taxon>Mucoromycota</taxon>
        <taxon>Glomeromycotina</taxon>
        <taxon>Glomeromycetes</taxon>
        <taxon>Diversisporales</taxon>
        <taxon>Acaulosporaceae</taxon>
        <taxon>Acaulospora</taxon>
    </lineage>
</organism>
<accession>A0ACA9QKQ7</accession>
<sequence length="119" mass="13216">ILTILVHTRTSSKKSRLQEMLATSEKPSLTPEQVEAIDNETYGLASSKSVAGTEIKLEGFQVADVWFRFLILTCILHHMCVLQGSDQSAESTRRPHAFPASDGNSFSQETYRGFIVVNN</sequence>
<dbReference type="Proteomes" id="UP000789525">
    <property type="component" value="Unassembled WGS sequence"/>
</dbReference>
<feature type="non-terminal residue" evidence="1">
    <location>
        <position position="1"/>
    </location>
</feature>
<dbReference type="EMBL" id="CAJVPT010056507">
    <property type="protein sequence ID" value="CAG8756922.1"/>
    <property type="molecule type" value="Genomic_DNA"/>
</dbReference>
<proteinExistence type="predicted"/>
<gene>
    <name evidence="1" type="ORF">ACOLOM_LOCUS13008</name>
</gene>
<comment type="caution">
    <text evidence="1">The sequence shown here is derived from an EMBL/GenBank/DDBJ whole genome shotgun (WGS) entry which is preliminary data.</text>
</comment>
<name>A0ACA9QKQ7_9GLOM</name>
<evidence type="ECO:0000313" key="2">
    <source>
        <dbReference type="Proteomes" id="UP000789525"/>
    </source>
</evidence>
<keyword evidence="2" id="KW-1185">Reference proteome</keyword>
<reference evidence="1" key="1">
    <citation type="submission" date="2021-06" db="EMBL/GenBank/DDBJ databases">
        <authorList>
            <person name="Kallberg Y."/>
            <person name="Tangrot J."/>
            <person name="Rosling A."/>
        </authorList>
    </citation>
    <scope>NUCLEOTIDE SEQUENCE</scope>
    <source>
        <strain evidence="1">CL356</strain>
    </source>
</reference>
<evidence type="ECO:0000313" key="1">
    <source>
        <dbReference type="EMBL" id="CAG8756922.1"/>
    </source>
</evidence>